<evidence type="ECO:0000313" key="7">
    <source>
        <dbReference type="Proteomes" id="UP000244910"/>
    </source>
</evidence>
<dbReference type="OrthoDB" id="9773308at2"/>
<evidence type="ECO:0000256" key="2">
    <source>
        <dbReference type="ARBA" id="ARBA00023015"/>
    </source>
</evidence>
<dbReference type="SUPFAM" id="SSF55136">
    <property type="entry name" value="Probable bacterial effector-binding domain"/>
    <property type="match status" value="1"/>
</dbReference>
<dbReference type="PANTHER" id="PTHR30204">
    <property type="entry name" value="REDOX-CYCLING DRUG-SENSING TRANSCRIPTIONAL ACTIVATOR SOXR"/>
    <property type="match status" value="1"/>
</dbReference>
<dbReference type="AlphaFoldDB" id="A0A2U8DSJ1"/>
<dbReference type="InterPro" id="IPR047057">
    <property type="entry name" value="MerR_fam"/>
</dbReference>
<accession>A0A2U8DSJ1</accession>
<protein>
    <recommendedName>
        <fullName evidence="5">HTH merR-type domain-containing protein</fullName>
    </recommendedName>
</protein>
<dbReference type="InterPro" id="IPR000551">
    <property type="entry name" value="MerR-type_HTH_dom"/>
</dbReference>
<keyword evidence="7" id="KW-1185">Reference proteome</keyword>
<keyword evidence="1" id="KW-0678">Repressor</keyword>
<evidence type="ECO:0000256" key="4">
    <source>
        <dbReference type="ARBA" id="ARBA00023163"/>
    </source>
</evidence>
<sequence length="285" mass="33999">MEVLKLKDLYTTGEVSKLMNIPIKALRLYDSMDILKPFHIDENTHYRYYVYNQFFYIDLIRYMNKCLRVPLEEIKFMLNSSDDYEILLSCLSKHKASVDKKIEELQYSSKVISDAIDSLKNKNNNDMEFQIYEQYLMSRRVAVKNVNVSIYDIDLYCRRNEDLFENDTSVEGNVMCYIYKKKDYKPEVNDLLVSQIGYFTDKRLKNVEYLNLPEGRYLCCKFRYSEKLSCKVISEIIKFADNNGIRLSDTAIQIFERFDLKAKNKYEYEMEIQIFEMGINSMSLE</sequence>
<dbReference type="SMART" id="SM00422">
    <property type="entry name" value="HTH_MERR"/>
    <property type="match status" value="1"/>
</dbReference>
<dbReference type="KEGG" id="cdrk:B9W14_11425"/>
<dbReference type="InterPro" id="IPR009061">
    <property type="entry name" value="DNA-bd_dom_put_sf"/>
</dbReference>
<evidence type="ECO:0000256" key="1">
    <source>
        <dbReference type="ARBA" id="ARBA00022491"/>
    </source>
</evidence>
<dbReference type="PANTHER" id="PTHR30204:SF69">
    <property type="entry name" value="MERR-FAMILY TRANSCRIPTIONAL REGULATOR"/>
    <property type="match status" value="1"/>
</dbReference>
<proteinExistence type="predicted"/>
<dbReference type="SUPFAM" id="SSF46955">
    <property type="entry name" value="Putative DNA-binding domain"/>
    <property type="match status" value="1"/>
</dbReference>
<reference evidence="7" key="1">
    <citation type="submission" date="2017-04" db="EMBL/GenBank/DDBJ databases">
        <authorList>
            <person name="Song Y."/>
            <person name="Cho B.-K."/>
        </authorList>
    </citation>
    <scope>NUCLEOTIDE SEQUENCE [LARGE SCALE GENOMIC DNA]</scope>
    <source>
        <strain evidence="7">SL1</strain>
    </source>
</reference>
<dbReference type="Gene3D" id="3.20.80.10">
    <property type="entry name" value="Regulatory factor, effector binding domain"/>
    <property type="match status" value="1"/>
</dbReference>
<dbReference type="Proteomes" id="UP000244910">
    <property type="component" value="Chromosome"/>
</dbReference>
<keyword evidence="4" id="KW-0804">Transcription</keyword>
<evidence type="ECO:0000259" key="5">
    <source>
        <dbReference type="PROSITE" id="PS50937"/>
    </source>
</evidence>
<evidence type="ECO:0000256" key="3">
    <source>
        <dbReference type="ARBA" id="ARBA00023125"/>
    </source>
</evidence>
<name>A0A2U8DSJ1_9CLOT</name>
<keyword evidence="2" id="KW-0805">Transcription regulation</keyword>
<dbReference type="EMBL" id="CP020953">
    <property type="protein sequence ID" value="AWI05082.1"/>
    <property type="molecule type" value="Genomic_DNA"/>
</dbReference>
<feature type="domain" description="HTH merR-type" evidence="5">
    <location>
        <begin position="9"/>
        <end position="80"/>
    </location>
</feature>
<dbReference type="Pfam" id="PF00376">
    <property type="entry name" value="MerR"/>
    <property type="match status" value="1"/>
</dbReference>
<dbReference type="Gene3D" id="1.10.1660.10">
    <property type="match status" value="1"/>
</dbReference>
<dbReference type="GO" id="GO:0003677">
    <property type="term" value="F:DNA binding"/>
    <property type="evidence" value="ECO:0007669"/>
    <property type="project" value="UniProtKB-KW"/>
</dbReference>
<dbReference type="PROSITE" id="PS50937">
    <property type="entry name" value="HTH_MERR_2"/>
    <property type="match status" value="1"/>
</dbReference>
<gene>
    <name evidence="6" type="ORF">B9W14_11425</name>
</gene>
<evidence type="ECO:0000313" key="6">
    <source>
        <dbReference type="EMBL" id="AWI05082.1"/>
    </source>
</evidence>
<keyword evidence="3" id="KW-0238">DNA-binding</keyword>
<organism evidence="6 7">
    <name type="scientific">Clostridium drakei</name>
    <dbReference type="NCBI Taxonomy" id="332101"/>
    <lineage>
        <taxon>Bacteria</taxon>
        <taxon>Bacillati</taxon>
        <taxon>Bacillota</taxon>
        <taxon>Clostridia</taxon>
        <taxon>Eubacteriales</taxon>
        <taxon>Clostridiaceae</taxon>
        <taxon>Clostridium</taxon>
    </lineage>
</organism>
<dbReference type="GO" id="GO:0003700">
    <property type="term" value="F:DNA-binding transcription factor activity"/>
    <property type="evidence" value="ECO:0007669"/>
    <property type="project" value="InterPro"/>
</dbReference>
<dbReference type="InterPro" id="IPR011256">
    <property type="entry name" value="Reg_factor_effector_dom_sf"/>
</dbReference>